<sequence length="72" mass="7985">METNLELVFLATDGKTVRITVNDPKDDLNEEIIRNVMNQILTANVFETSSGASLASIKEARKISKNTEVFSL</sequence>
<dbReference type="EMBL" id="CCRF01000010">
    <property type="protein sequence ID" value="CEE00184.1"/>
    <property type="molecule type" value="Genomic_DNA"/>
</dbReference>
<dbReference type="AlphaFoldDB" id="A0A090KNC2"/>
<evidence type="ECO:0000313" key="2">
    <source>
        <dbReference type="Proteomes" id="UP000040576"/>
    </source>
</evidence>
<organism evidence="1 2">
    <name type="scientific">Caldibacillus thermoamylovorans</name>
    <dbReference type="NCBI Taxonomy" id="35841"/>
    <lineage>
        <taxon>Bacteria</taxon>
        <taxon>Bacillati</taxon>
        <taxon>Bacillota</taxon>
        <taxon>Bacilli</taxon>
        <taxon>Bacillales</taxon>
        <taxon>Bacillaceae</taxon>
        <taxon>Caldibacillus</taxon>
    </lineage>
</organism>
<dbReference type="GeneID" id="92959478"/>
<dbReference type="Proteomes" id="UP000040576">
    <property type="component" value="Unassembled WGS sequence"/>
</dbReference>
<reference evidence="1 2" key="1">
    <citation type="submission" date="2014-07" db="EMBL/GenBank/DDBJ databases">
        <authorList>
            <person name="Wibberg Daniel"/>
        </authorList>
    </citation>
    <scope>NUCLEOTIDE SEQUENCE [LARGE SCALE GENOMIC DNA]</scope>
</reference>
<proteinExistence type="predicted"/>
<evidence type="ECO:0000313" key="1">
    <source>
        <dbReference type="EMBL" id="CEE00184.1"/>
    </source>
</evidence>
<dbReference type="RefSeq" id="WP_034767378.1">
    <property type="nucleotide sequence ID" value="NZ_CCRF01000010.1"/>
</dbReference>
<name>A0A090KNC2_9BACI</name>
<gene>
    <name evidence="1" type="ORF">BT1A1_0323</name>
</gene>
<accession>A0A090KNC2</accession>
<keyword evidence="2" id="KW-1185">Reference proteome</keyword>
<evidence type="ECO:0008006" key="3">
    <source>
        <dbReference type="Google" id="ProtNLM"/>
    </source>
</evidence>
<dbReference type="InterPro" id="IPR021321">
    <property type="entry name" value="DUF2922"/>
</dbReference>
<dbReference type="Pfam" id="PF11148">
    <property type="entry name" value="DUF2922"/>
    <property type="match status" value="1"/>
</dbReference>
<protein>
    <recommendedName>
        <fullName evidence="3">DUF2922 domain-containing protein</fullName>
    </recommendedName>
</protein>